<dbReference type="GO" id="GO:0090443">
    <property type="term" value="C:FAR/SIN/STRIPAK complex"/>
    <property type="evidence" value="ECO:0007669"/>
    <property type="project" value="TreeGrafter"/>
</dbReference>
<dbReference type="Pfam" id="PF20929">
    <property type="entry name" value="PDCD10_N"/>
    <property type="match status" value="1"/>
</dbReference>
<protein>
    <submittedName>
        <fullName evidence="8 9">Programmed cell death protein 10</fullName>
    </submittedName>
</protein>
<dbReference type="GO" id="GO:0005737">
    <property type="term" value="C:cytoplasm"/>
    <property type="evidence" value="ECO:0007669"/>
    <property type="project" value="UniProtKB-SubCell"/>
</dbReference>
<evidence type="ECO:0000256" key="1">
    <source>
        <dbReference type="ARBA" id="ARBA00004202"/>
    </source>
</evidence>
<feature type="domain" description="Programmed cell death protein 10 dimerisation" evidence="7">
    <location>
        <begin position="15"/>
        <end position="64"/>
    </location>
</feature>
<comment type="similarity">
    <text evidence="3">Belongs to the PDCD10 family.</text>
</comment>
<evidence type="ECO:0000313" key="10">
    <source>
        <dbReference type="Proteomes" id="UP000471633"/>
    </source>
</evidence>
<evidence type="ECO:0000256" key="2">
    <source>
        <dbReference type="ARBA" id="ARBA00004496"/>
    </source>
</evidence>
<evidence type="ECO:0000313" key="8">
    <source>
        <dbReference type="EMBL" id="KAH9594891.1"/>
    </source>
</evidence>
<evidence type="ECO:0000256" key="5">
    <source>
        <dbReference type="ARBA" id="ARBA00022490"/>
    </source>
</evidence>
<dbReference type="CTD" id="24596375"/>
<reference evidence="8" key="3">
    <citation type="submission" date="2021-06" db="EMBL/GenBank/DDBJ databases">
        <title>Chromosome-level genome assembly for S. haematobium.</title>
        <authorList>
            <person name="Stroehlein A.J."/>
        </authorList>
    </citation>
    <scope>NUCLEOTIDE SEQUENCE</scope>
</reference>
<keyword evidence="5" id="KW-0963">Cytoplasm</keyword>
<sequence>MPRNYEFSDCLYNPTLPCIYYPTFFKLSKCNSTLTNALRAAFVQVENQYPGFSEQFIIRLLQRLGVNDDINLPETYPGIAGVHTQLCLGMENQMIDRIEISANNLKLCLSKIPDEISSSNGFTNLIREITEITDKFLESLCSHDKQILQQRSLYNLRFEFIQSCKQFSETLKAYSRDKNQTSVISRANQLVLCTNTILDALRCDK</sequence>
<dbReference type="InterPro" id="IPR053750">
    <property type="entry name" value="PDCD10_Homolog"/>
</dbReference>
<organism evidence="9">
    <name type="scientific">Schistosoma haematobium</name>
    <name type="common">Blood fluke</name>
    <dbReference type="NCBI Taxonomy" id="6185"/>
    <lineage>
        <taxon>Eukaryota</taxon>
        <taxon>Metazoa</taxon>
        <taxon>Spiralia</taxon>
        <taxon>Lophotrochozoa</taxon>
        <taxon>Platyhelminthes</taxon>
        <taxon>Trematoda</taxon>
        <taxon>Digenea</taxon>
        <taxon>Strigeidida</taxon>
        <taxon>Schistosomatoidea</taxon>
        <taxon>Schistosomatidae</taxon>
        <taxon>Schistosoma</taxon>
    </lineage>
</organism>
<reference evidence="9" key="1">
    <citation type="journal article" date="2012" name="Nat. Genet.">
        <title>Whole-genome sequence of Schistosoma haematobium.</title>
        <authorList>
            <person name="Young N.D."/>
            <person name="Jex A.R."/>
            <person name="Li B."/>
            <person name="Liu S."/>
            <person name="Yang L."/>
            <person name="Xiong Z."/>
            <person name="Li Y."/>
            <person name="Cantacessi C."/>
            <person name="Hall R.S."/>
            <person name="Xu X."/>
            <person name="Chen F."/>
            <person name="Wu X."/>
            <person name="Zerlotini A."/>
            <person name="Oliveira G."/>
            <person name="Hofmann A."/>
            <person name="Zhang G."/>
            <person name="Fang X."/>
            <person name="Kang Y."/>
            <person name="Campbell B.E."/>
            <person name="Loukas A."/>
            <person name="Ranganathan S."/>
            <person name="Rollinson D."/>
            <person name="Rinaldi G."/>
            <person name="Brindley P.J."/>
            <person name="Yang H."/>
            <person name="Wang J."/>
            <person name="Wang J."/>
            <person name="Gasser R.B."/>
        </authorList>
    </citation>
    <scope>NUCLEOTIDE SEQUENCE [LARGE SCALE GENOMIC DNA]</scope>
</reference>
<keyword evidence="4" id="KW-1003">Cell membrane</keyword>
<dbReference type="GO" id="GO:0005886">
    <property type="term" value="C:plasma membrane"/>
    <property type="evidence" value="ECO:0007669"/>
    <property type="project" value="UniProtKB-SubCell"/>
</dbReference>
<evidence type="ECO:0000256" key="3">
    <source>
        <dbReference type="ARBA" id="ARBA00009181"/>
    </source>
</evidence>
<feature type="non-terminal residue" evidence="9">
    <location>
        <position position="205"/>
    </location>
</feature>
<gene>
    <name evidence="8" type="primary">PDCD10_1</name>
    <name evidence="8" type="ORF">MS3_00000622</name>
    <name evidence="9" type="ORF">MS3_09181</name>
</gene>
<dbReference type="Gene3D" id="1.20.120.1950">
    <property type="match status" value="1"/>
</dbReference>
<dbReference type="EMBL" id="KL251554">
    <property type="protein sequence ID" value="KGB40699.1"/>
    <property type="molecule type" value="Genomic_DNA"/>
</dbReference>
<keyword evidence="6" id="KW-0472">Membrane</keyword>
<dbReference type="GO" id="GO:1903358">
    <property type="term" value="P:regulation of Golgi organization"/>
    <property type="evidence" value="ECO:0007669"/>
    <property type="project" value="TreeGrafter"/>
</dbReference>
<dbReference type="InterPro" id="IPR048288">
    <property type="entry name" value="PDCD10_N"/>
</dbReference>
<dbReference type="InterPro" id="IPR009652">
    <property type="entry name" value="PDCD10"/>
</dbReference>
<dbReference type="PANTHER" id="PTHR13250:SF1">
    <property type="entry name" value="PROGRAMMED CELL DEATH PROTEIN 10"/>
    <property type="match status" value="1"/>
</dbReference>
<evidence type="ECO:0000256" key="6">
    <source>
        <dbReference type="ARBA" id="ARBA00023136"/>
    </source>
</evidence>
<proteinExistence type="inferred from homology"/>
<dbReference type="Proteomes" id="UP000471633">
    <property type="component" value="Unassembled WGS sequence"/>
</dbReference>
<dbReference type="STRING" id="6185.A0A095A4Z5"/>
<dbReference type="KEGG" id="shx:MS3_00000622"/>
<dbReference type="RefSeq" id="XP_051073923.1">
    <property type="nucleotide sequence ID" value="XM_051208319.1"/>
</dbReference>
<evidence type="ECO:0000259" key="7">
    <source>
        <dbReference type="Pfam" id="PF20929"/>
    </source>
</evidence>
<reference evidence="8" key="4">
    <citation type="journal article" date="2022" name="PLoS Pathog.">
        <title>Chromosome-level genome of Schistosoma haematobium underpins genome-wide explorations of molecular variation.</title>
        <authorList>
            <person name="Stroehlein A.J."/>
            <person name="Korhonen P.K."/>
            <person name="Lee V.V."/>
            <person name="Ralph S.A."/>
            <person name="Mentink-Kane M."/>
            <person name="You H."/>
            <person name="McManus D.P."/>
            <person name="Tchuente L.T."/>
            <person name="Stothard J.R."/>
            <person name="Kaur P."/>
            <person name="Dudchenko O."/>
            <person name="Aiden E.L."/>
            <person name="Yang B."/>
            <person name="Yang H."/>
            <person name="Emery A.M."/>
            <person name="Webster B.L."/>
            <person name="Brindley P.J."/>
            <person name="Rollinson D."/>
            <person name="Chang B.C.H."/>
            <person name="Gasser R.B."/>
            <person name="Young N.D."/>
        </authorList>
    </citation>
    <scope>NUCLEOTIDE SEQUENCE</scope>
</reference>
<keyword evidence="10" id="KW-1185">Reference proteome</keyword>
<dbReference type="EMBL" id="AMPZ03000001">
    <property type="protein sequence ID" value="KAH9594891.1"/>
    <property type="molecule type" value="Genomic_DNA"/>
</dbReference>
<evidence type="ECO:0000256" key="4">
    <source>
        <dbReference type="ARBA" id="ARBA00022475"/>
    </source>
</evidence>
<dbReference type="GeneID" id="24596375"/>
<dbReference type="PANTHER" id="PTHR13250">
    <property type="entry name" value="TF-1 CELL APOPTOSIS RELATED PROTEIN-15"/>
    <property type="match status" value="1"/>
</dbReference>
<comment type="subcellular location">
    <subcellularLocation>
        <location evidence="1">Cell membrane</location>
        <topology evidence="1">Peripheral membrane protein</topology>
    </subcellularLocation>
    <subcellularLocation>
        <location evidence="2">Cytoplasm</location>
    </subcellularLocation>
</comment>
<dbReference type="AlphaFoldDB" id="A0A095A4Z5"/>
<accession>A0A095A4Z5</accession>
<evidence type="ECO:0000313" key="9">
    <source>
        <dbReference type="EMBL" id="KGB40699.1"/>
    </source>
</evidence>
<name>A0A095A4Z5_SCHHA</name>
<dbReference type="GO" id="GO:0019901">
    <property type="term" value="F:protein kinase binding"/>
    <property type="evidence" value="ECO:0007669"/>
    <property type="project" value="TreeGrafter"/>
</dbReference>
<reference evidence="8" key="2">
    <citation type="journal article" date="2019" name="Gigascience">
        <title>High-quality Schistosoma haematobium genome achieved by single-molecule and long-range sequencing.</title>
        <authorList>
            <person name="Stroehlein A.J."/>
            <person name="Korhonen P.K."/>
            <person name="Chong T.M."/>
            <person name="Lim Y.L."/>
            <person name="Chan K.G."/>
            <person name="Webster B."/>
            <person name="Rollinson D."/>
            <person name="Brindley P.J."/>
            <person name="Gasser R.B."/>
            <person name="Young N.D."/>
        </authorList>
    </citation>
    <scope>NUCLEOTIDE SEQUENCE</scope>
</reference>